<evidence type="ECO:0000256" key="1">
    <source>
        <dbReference type="SAM" id="Phobius"/>
    </source>
</evidence>
<name>A0A9W6P9B6_9ACTN</name>
<dbReference type="AlphaFoldDB" id="A0A9W6P9B6"/>
<comment type="caution">
    <text evidence="2">The sequence shown here is derived from an EMBL/GenBank/DDBJ whole genome shotgun (WGS) entry which is preliminary data.</text>
</comment>
<evidence type="ECO:0000313" key="2">
    <source>
        <dbReference type="EMBL" id="GLU49363.1"/>
    </source>
</evidence>
<keyword evidence="3" id="KW-1185">Reference proteome</keyword>
<feature type="transmembrane region" description="Helical" evidence="1">
    <location>
        <begin position="38"/>
        <end position="57"/>
    </location>
</feature>
<protein>
    <submittedName>
        <fullName evidence="2">Uncharacterized protein</fullName>
    </submittedName>
</protein>
<keyword evidence="1" id="KW-0812">Transmembrane</keyword>
<evidence type="ECO:0000313" key="3">
    <source>
        <dbReference type="Proteomes" id="UP001165092"/>
    </source>
</evidence>
<dbReference type="EMBL" id="BSQG01000006">
    <property type="protein sequence ID" value="GLU49363.1"/>
    <property type="molecule type" value="Genomic_DNA"/>
</dbReference>
<dbReference type="Proteomes" id="UP001165092">
    <property type="component" value="Unassembled WGS sequence"/>
</dbReference>
<sequence length="71" mass="7979">MSRRRTDWASLTAGLLFVMLGLAFVVQGSTGWWFSSLWLLPVLGAGLVAVGTVRTVGRYRERRELRRQGGR</sequence>
<proteinExistence type="predicted"/>
<keyword evidence="1" id="KW-0472">Membrane</keyword>
<reference evidence="2" key="1">
    <citation type="submission" date="2023-02" db="EMBL/GenBank/DDBJ databases">
        <title>Nocardiopsis ansamitocini NBRC 112285.</title>
        <authorList>
            <person name="Ichikawa N."/>
            <person name="Sato H."/>
            <person name="Tonouchi N."/>
        </authorList>
    </citation>
    <scope>NUCLEOTIDE SEQUENCE</scope>
    <source>
        <strain evidence="2">NBRC 112285</strain>
    </source>
</reference>
<gene>
    <name evidence="2" type="ORF">Nans01_37140</name>
</gene>
<dbReference type="RefSeq" id="WP_285760842.1">
    <property type="nucleotide sequence ID" value="NZ_BSQG01000006.1"/>
</dbReference>
<accession>A0A9W6P9B6</accession>
<organism evidence="2 3">
    <name type="scientific">Nocardiopsis ansamitocini</name>
    <dbReference type="NCBI Taxonomy" id="1670832"/>
    <lineage>
        <taxon>Bacteria</taxon>
        <taxon>Bacillati</taxon>
        <taxon>Actinomycetota</taxon>
        <taxon>Actinomycetes</taxon>
        <taxon>Streptosporangiales</taxon>
        <taxon>Nocardiopsidaceae</taxon>
        <taxon>Nocardiopsis</taxon>
    </lineage>
</organism>
<keyword evidence="1" id="KW-1133">Transmembrane helix</keyword>